<dbReference type="AlphaFoldDB" id="A0A9W4SA35"/>
<reference evidence="2" key="1">
    <citation type="submission" date="2022-08" db="EMBL/GenBank/DDBJ databases">
        <authorList>
            <person name="Kallberg Y."/>
            <person name="Tangrot J."/>
            <person name="Rosling A."/>
        </authorList>
    </citation>
    <scope>NUCLEOTIDE SEQUENCE</scope>
    <source>
        <strain evidence="2">Wild A</strain>
    </source>
</reference>
<dbReference type="Gene3D" id="3.30.70.270">
    <property type="match status" value="2"/>
</dbReference>
<dbReference type="SUPFAM" id="SSF56672">
    <property type="entry name" value="DNA/RNA polymerases"/>
    <property type="match status" value="1"/>
</dbReference>
<dbReference type="Pfam" id="PF17919">
    <property type="entry name" value="RT_RNaseH_2"/>
    <property type="match status" value="1"/>
</dbReference>
<evidence type="ECO:0000313" key="2">
    <source>
        <dbReference type="EMBL" id="CAI2161349.1"/>
    </source>
</evidence>
<sequence>MSMATLPMSHKNIAELSTTVLIDAITIVDTIVNQTRNPINDDFDELKNAELKLEKDKCDLAKLELAFLGHIVTAPLHLLLRKDMPYIWTEPQQKVFEYLKICLTTASVLIYADFKQKFLLFTDRSYIRLEVVLVQLDDDNKEYIIAYNS</sequence>
<keyword evidence="3" id="KW-1185">Reference proteome</keyword>
<accession>A0A9W4SA35</accession>
<dbReference type="PANTHER" id="PTHR34072">
    <property type="entry name" value="ENZYMATIC POLYPROTEIN-RELATED"/>
    <property type="match status" value="1"/>
</dbReference>
<comment type="caution">
    <text evidence="2">The sequence shown here is derived from an EMBL/GenBank/DDBJ whole genome shotgun (WGS) entry which is preliminary data.</text>
</comment>
<name>A0A9W4SA35_9GLOM</name>
<dbReference type="InterPro" id="IPR041577">
    <property type="entry name" value="RT_RNaseH_2"/>
</dbReference>
<dbReference type="EMBL" id="CAMKVN010000001">
    <property type="protein sequence ID" value="CAI2161349.1"/>
    <property type="molecule type" value="Genomic_DNA"/>
</dbReference>
<dbReference type="InterPro" id="IPR043128">
    <property type="entry name" value="Rev_trsase/Diguanyl_cyclase"/>
</dbReference>
<organism evidence="2 3">
    <name type="scientific">Funneliformis geosporum</name>
    <dbReference type="NCBI Taxonomy" id="1117311"/>
    <lineage>
        <taxon>Eukaryota</taxon>
        <taxon>Fungi</taxon>
        <taxon>Fungi incertae sedis</taxon>
        <taxon>Mucoromycota</taxon>
        <taxon>Glomeromycotina</taxon>
        <taxon>Glomeromycetes</taxon>
        <taxon>Glomerales</taxon>
        <taxon>Glomeraceae</taxon>
        <taxon>Funneliformis</taxon>
    </lineage>
</organism>
<dbReference type="InterPro" id="IPR043502">
    <property type="entry name" value="DNA/RNA_pol_sf"/>
</dbReference>
<dbReference type="Proteomes" id="UP001153678">
    <property type="component" value="Unassembled WGS sequence"/>
</dbReference>
<proteinExistence type="predicted"/>
<dbReference type="OrthoDB" id="5593162at2759"/>
<feature type="domain" description="Reverse transcriptase/retrotransposon-derived protein RNase H-like" evidence="1">
    <location>
        <begin position="88"/>
        <end position="149"/>
    </location>
</feature>
<gene>
    <name evidence="2" type="ORF">FWILDA_LOCUS9</name>
</gene>
<evidence type="ECO:0000259" key="1">
    <source>
        <dbReference type="Pfam" id="PF17919"/>
    </source>
</evidence>
<protein>
    <submittedName>
        <fullName evidence="2">10280_t:CDS:1</fullName>
    </submittedName>
</protein>
<evidence type="ECO:0000313" key="3">
    <source>
        <dbReference type="Proteomes" id="UP001153678"/>
    </source>
</evidence>